<evidence type="ECO:0000313" key="1">
    <source>
        <dbReference type="Proteomes" id="UP000887564"/>
    </source>
</evidence>
<name>A0A914RLA0_PAREQ</name>
<protein>
    <submittedName>
        <fullName evidence="2">Uncharacterized protein</fullName>
    </submittedName>
</protein>
<accession>A0A914RLA0</accession>
<proteinExistence type="predicted"/>
<keyword evidence="1" id="KW-1185">Reference proteome</keyword>
<reference evidence="2" key="1">
    <citation type="submission" date="2022-11" db="UniProtKB">
        <authorList>
            <consortium name="WormBaseParasite"/>
        </authorList>
    </citation>
    <scope>IDENTIFICATION</scope>
</reference>
<dbReference type="WBParaSite" id="PEQ_0000557201-mRNA-1">
    <property type="protein sequence ID" value="PEQ_0000557201-mRNA-1"/>
    <property type="gene ID" value="PEQ_0000557201"/>
</dbReference>
<sequence>MDSTIWREGVVDGWALFFIKIQNLVSLPSLDGLCSLCISV</sequence>
<dbReference type="AlphaFoldDB" id="A0A914RLA0"/>
<dbReference type="Proteomes" id="UP000887564">
    <property type="component" value="Unplaced"/>
</dbReference>
<evidence type="ECO:0000313" key="2">
    <source>
        <dbReference type="WBParaSite" id="PEQ_0000557201-mRNA-1"/>
    </source>
</evidence>
<organism evidence="1 2">
    <name type="scientific">Parascaris equorum</name>
    <name type="common">Equine roundworm</name>
    <dbReference type="NCBI Taxonomy" id="6256"/>
    <lineage>
        <taxon>Eukaryota</taxon>
        <taxon>Metazoa</taxon>
        <taxon>Ecdysozoa</taxon>
        <taxon>Nematoda</taxon>
        <taxon>Chromadorea</taxon>
        <taxon>Rhabditida</taxon>
        <taxon>Spirurina</taxon>
        <taxon>Ascaridomorpha</taxon>
        <taxon>Ascaridoidea</taxon>
        <taxon>Ascarididae</taxon>
        <taxon>Parascaris</taxon>
    </lineage>
</organism>